<sequence length="301" mass="33962">MYPQEPPSSRCVVLAHMSTCLALTVKLGSPSPTARGLAQRLPTEFMKSASTHWTTTTMTTATAATFHPFPRLPSELRARIWELSVEPRIVEVRVVHHDPSPIKVTDPDSWTDAWMKKRLPPVRHLRSHTPVPAQLHACSEAREHLSKYPNGGYQKAFSEIMTTATDGFDPVPEDDPQGERNRYVWFNFGIDVMSVGATDLHDFRAVAHQVRRLRLERELSSEYFSYTESKLFRKFGNLAEVHLVCLDGVLAGYGVTNDIYFPCGPENVYFVDSEEMGGKVMNSVDLDAMMDGECEELDRTE</sequence>
<evidence type="ECO:0000259" key="1">
    <source>
        <dbReference type="Pfam" id="PF20150"/>
    </source>
</evidence>
<reference evidence="2 3" key="1">
    <citation type="journal article" date="2023" name="bioRxiv">
        <title>High-quality genome assemblies of four members of thePodospora anserinaspecies complex.</title>
        <authorList>
            <person name="Ament-Velasquez S.L."/>
            <person name="Vogan A.A."/>
            <person name="Wallerman O."/>
            <person name="Hartmann F."/>
            <person name="Gautier V."/>
            <person name="Silar P."/>
            <person name="Giraud T."/>
            <person name="Johannesson H."/>
        </authorList>
    </citation>
    <scope>NUCLEOTIDE SEQUENCE [LARGE SCALE GENOMIC DNA]</scope>
    <source>
        <strain evidence="2 3">CBS 415.72m</strain>
    </source>
</reference>
<evidence type="ECO:0000313" key="2">
    <source>
        <dbReference type="EMBL" id="KAK4655002.1"/>
    </source>
</evidence>
<dbReference type="GeneID" id="87909914"/>
<gene>
    <name evidence="2" type="ORF">QC762_405540</name>
</gene>
<dbReference type="InterPro" id="IPR045518">
    <property type="entry name" value="2EXR"/>
</dbReference>
<dbReference type="Proteomes" id="UP001323405">
    <property type="component" value="Unassembled WGS sequence"/>
</dbReference>
<name>A0ABR0GGW3_9PEZI</name>
<protein>
    <recommendedName>
        <fullName evidence="1">2EXR domain-containing protein</fullName>
    </recommendedName>
</protein>
<feature type="domain" description="2EXR" evidence="1">
    <location>
        <begin position="66"/>
        <end position="192"/>
    </location>
</feature>
<dbReference type="Pfam" id="PF20150">
    <property type="entry name" value="2EXR"/>
    <property type="match status" value="1"/>
</dbReference>
<dbReference type="RefSeq" id="XP_062743977.1">
    <property type="nucleotide sequence ID" value="XM_062890007.1"/>
</dbReference>
<dbReference type="PANTHER" id="PTHR35910">
    <property type="entry name" value="2EXR DOMAIN-CONTAINING PROTEIN"/>
    <property type="match status" value="1"/>
</dbReference>
<proteinExistence type="predicted"/>
<dbReference type="EMBL" id="JAFFHA010000006">
    <property type="protein sequence ID" value="KAK4655002.1"/>
    <property type="molecule type" value="Genomic_DNA"/>
</dbReference>
<accession>A0ABR0GGW3</accession>
<dbReference type="PANTHER" id="PTHR35910:SF1">
    <property type="entry name" value="2EXR DOMAIN-CONTAINING PROTEIN"/>
    <property type="match status" value="1"/>
</dbReference>
<organism evidence="2 3">
    <name type="scientific">Podospora pseudocomata</name>
    <dbReference type="NCBI Taxonomy" id="2093779"/>
    <lineage>
        <taxon>Eukaryota</taxon>
        <taxon>Fungi</taxon>
        <taxon>Dikarya</taxon>
        <taxon>Ascomycota</taxon>
        <taxon>Pezizomycotina</taxon>
        <taxon>Sordariomycetes</taxon>
        <taxon>Sordariomycetidae</taxon>
        <taxon>Sordariales</taxon>
        <taxon>Podosporaceae</taxon>
        <taxon>Podospora</taxon>
    </lineage>
</organism>
<evidence type="ECO:0000313" key="3">
    <source>
        <dbReference type="Proteomes" id="UP001323405"/>
    </source>
</evidence>
<keyword evidence="3" id="KW-1185">Reference proteome</keyword>
<comment type="caution">
    <text evidence="2">The sequence shown here is derived from an EMBL/GenBank/DDBJ whole genome shotgun (WGS) entry which is preliminary data.</text>
</comment>